<evidence type="ECO:0000313" key="3">
    <source>
        <dbReference type="Proteomes" id="UP000604046"/>
    </source>
</evidence>
<evidence type="ECO:0000313" key="2">
    <source>
        <dbReference type="EMBL" id="CAE7581793.1"/>
    </source>
</evidence>
<keyword evidence="3" id="KW-1185">Reference proteome</keyword>
<sequence>MPAKKLPPKAAAPAASTVSAKEAFWNTLDEEDAKIAKAWDCSSQEHLDKVKAKKKADEQKAKTQQYYDLKKAERNQQWEKEEQKKQREKAREERKQEEEFEKVKKRAFAEKVVEAVWYDDNKCWRSGYVGLARCSRMSPKAQISPGTWKEVQGEFFCTLCEKSPNGSSLEGHLNSEAHKKKLAWATGTGYTAAPAAAAPAAPQLCLPCPPTPADLPSWQQMGPDGLVRCLPCGKVVDDNHLMTGDHTRRLTQFLEQEKIKITGYAPPALEYLAWVPCDDNDPNSERWMKCLLCSKWVQDETSHSGTPSKPEGSKEHQKNLRNYDWYKATVVQQRQKYHPVGAVSKAGPKAPAKVPPPPPPTDARPKPTPAPWGPPITKAPPAKQPPPSRPFLDPEPDDDDVEEC</sequence>
<feature type="compositionally biased region" description="Basic and acidic residues" evidence="1">
    <location>
        <begin position="68"/>
        <end position="97"/>
    </location>
</feature>
<evidence type="ECO:0000256" key="1">
    <source>
        <dbReference type="SAM" id="MobiDB-lite"/>
    </source>
</evidence>
<dbReference type="OrthoDB" id="442555at2759"/>
<evidence type="ECO:0008006" key="4">
    <source>
        <dbReference type="Google" id="ProtNLM"/>
    </source>
</evidence>
<feature type="compositionally biased region" description="Acidic residues" evidence="1">
    <location>
        <begin position="394"/>
        <end position="404"/>
    </location>
</feature>
<dbReference type="AlphaFoldDB" id="A0A812UJS5"/>
<protein>
    <recommendedName>
        <fullName evidence="4">U1-type domain-containing protein</fullName>
    </recommendedName>
</protein>
<feature type="compositionally biased region" description="Basic and acidic residues" evidence="1">
    <location>
        <begin position="51"/>
        <end position="61"/>
    </location>
</feature>
<name>A0A812UJS5_9DINO</name>
<organism evidence="2 3">
    <name type="scientific">Symbiodinium natans</name>
    <dbReference type="NCBI Taxonomy" id="878477"/>
    <lineage>
        <taxon>Eukaryota</taxon>
        <taxon>Sar</taxon>
        <taxon>Alveolata</taxon>
        <taxon>Dinophyceae</taxon>
        <taxon>Suessiales</taxon>
        <taxon>Symbiodiniaceae</taxon>
        <taxon>Symbiodinium</taxon>
    </lineage>
</organism>
<accession>A0A812UJS5</accession>
<gene>
    <name evidence="2" type="ORF">SNAT2548_LOCUS33190</name>
</gene>
<proteinExistence type="predicted"/>
<reference evidence="2" key="1">
    <citation type="submission" date="2021-02" db="EMBL/GenBank/DDBJ databases">
        <authorList>
            <person name="Dougan E. K."/>
            <person name="Rhodes N."/>
            <person name="Thang M."/>
            <person name="Chan C."/>
        </authorList>
    </citation>
    <scope>NUCLEOTIDE SEQUENCE</scope>
</reference>
<dbReference type="EMBL" id="CAJNDS010002745">
    <property type="protein sequence ID" value="CAE7581793.1"/>
    <property type="molecule type" value="Genomic_DNA"/>
</dbReference>
<comment type="caution">
    <text evidence="2">The sequence shown here is derived from an EMBL/GenBank/DDBJ whole genome shotgun (WGS) entry which is preliminary data.</text>
</comment>
<feature type="region of interest" description="Disordered" evidence="1">
    <location>
        <begin position="341"/>
        <end position="404"/>
    </location>
</feature>
<feature type="compositionally biased region" description="Pro residues" evidence="1">
    <location>
        <begin position="353"/>
        <end position="389"/>
    </location>
</feature>
<dbReference type="Proteomes" id="UP000604046">
    <property type="component" value="Unassembled WGS sequence"/>
</dbReference>
<feature type="region of interest" description="Disordered" evidence="1">
    <location>
        <begin position="51"/>
        <end position="99"/>
    </location>
</feature>